<dbReference type="InterPro" id="IPR036273">
    <property type="entry name" value="CRAL/TRIO_N_dom_sf"/>
</dbReference>
<feature type="domain" description="CRAL-TRIO" evidence="2">
    <location>
        <begin position="191"/>
        <end position="354"/>
    </location>
</feature>
<evidence type="ECO:0000259" key="2">
    <source>
        <dbReference type="PROSITE" id="PS50191"/>
    </source>
</evidence>
<comment type="caution">
    <text evidence="3">The sequence shown here is derived from an EMBL/GenBank/DDBJ whole genome shotgun (WGS) entry which is preliminary data.</text>
</comment>
<evidence type="ECO:0000313" key="3">
    <source>
        <dbReference type="EMBL" id="KAL0912472.1"/>
    </source>
</evidence>
<dbReference type="SMART" id="SM00516">
    <property type="entry name" value="SEC14"/>
    <property type="match status" value="1"/>
</dbReference>
<keyword evidence="4" id="KW-1185">Reference proteome</keyword>
<protein>
    <recommendedName>
        <fullName evidence="2">CRAL-TRIO domain-containing protein</fullName>
    </recommendedName>
</protein>
<feature type="region of interest" description="Disordered" evidence="1">
    <location>
        <begin position="398"/>
        <end position="445"/>
    </location>
</feature>
<dbReference type="SUPFAM" id="SSF52087">
    <property type="entry name" value="CRAL/TRIO domain"/>
    <property type="match status" value="1"/>
</dbReference>
<feature type="compositionally biased region" description="Polar residues" evidence="1">
    <location>
        <begin position="415"/>
        <end position="425"/>
    </location>
</feature>
<accession>A0ABD0UPW9</accession>
<evidence type="ECO:0000313" key="4">
    <source>
        <dbReference type="Proteomes" id="UP001552299"/>
    </source>
</evidence>
<dbReference type="FunFam" id="3.40.525.10:FF:000008">
    <property type="entry name" value="Phosphatidylinositol transfer protein 3"/>
    <property type="match status" value="1"/>
</dbReference>
<gene>
    <name evidence="3" type="ORF">M5K25_018445</name>
</gene>
<dbReference type="Gene3D" id="3.40.525.10">
    <property type="entry name" value="CRAL-TRIO lipid binding domain"/>
    <property type="match status" value="1"/>
</dbReference>
<dbReference type="InterPro" id="IPR036865">
    <property type="entry name" value="CRAL-TRIO_dom_sf"/>
</dbReference>
<dbReference type="AlphaFoldDB" id="A0ABD0UPW9"/>
<sequence length="445" mass="50901">MVSTFRNSSLRPSTQNQSSLFSSLGQSVAFLTCGAHIAMLYQPFDECPLFHFNRLRPFPLTSYPSAFCLGPKVIPVLRRRIVQQSIDPRVPKILLSAQLLILHLQKSVNMSLKNSEANGSLEKALFEEKRAKISEVRKLLEPVPDKLLLYCADASIARYLRARNWNVKKAVKMLKETLKWRLEYKPEDIRWDEIAEEAETGKIYRSNCFDKYGRSVLVMRPSCENSKSTKGKIRYLVYCMENAILNLPSDQEQMVWLIDFCGYNMSHLSVKVTKETADVLQNHYPERLGLAILYNPPKFFEPFWMVVKPFLEPKTSRKVKFVYSDNQASLKVMEELFNMDELEKAFGGKNEAGFEIKEYAKRMRDDDKKMPLYWSQGNSKTSVAAERLALAMAEPSSSSLDISELNSDESHANGEDNSSFKQILTNGDGKSIGDKQVEQLPQEPK</sequence>
<dbReference type="PROSITE" id="PS50191">
    <property type="entry name" value="CRAL_TRIO"/>
    <property type="match status" value="1"/>
</dbReference>
<dbReference type="SMART" id="SM01100">
    <property type="entry name" value="CRAL_TRIO_N"/>
    <property type="match status" value="1"/>
</dbReference>
<dbReference type="PANTHER" id="PTHR45824:SF6">
    <property type="entry name" value="F16L1.9 PROTEIN"/>
    <property type="match status" value="1"/>
</dbReference>
<dbReference type="Proteomes" id="UP001552299">
    <property type="component" value="Unassembled WGS sequence"/>
</dbReference>
<dbReference type="SUPFAM" id="SSF46938">
    <property type="entry name" value="CRAL/TRIO N-terminal domain"/>
    <property type="match status" value="1"/>
</dbReference>
<dbReference type="PANTHER" id="PTHR45824">
    <property type="entry name" value="GH16843P"/>
    <property type="match status" value="1"/>
</dbReference>
<organism evidence="3 4">
    <name type="scientific">Dendrobium thyrsiflorum</name>
    <name type="common">Pinecone-like raceme dendrobium</name>
    <name type="synonym">Orchid</name>
    <dbReference type="NCBI Taxonomy" id="117978"/>
    <lineage>
        <taxon>Eukaryota</taxon>
        <taxon>Viridiplantae</taxon>
        <taxon>Streptophyta</taxon>
        <taxon>Embryophyta</taxon>
        <taxon>Tracheophyta</taxon>
        <taxon>Spermatophyta</taxon>
        <taxon>Magnoliopsida</taxon>
        <taxon>Liliopsida</taxon>
        <taxon>Asparagales</taxon>
        <taxon>Orchidaceae</taxon>
        <taxon>Epidendroideae</taxon>
        <taxon>Malaxideae</taxon>
        <taxon>Dendrobiinae</taxon>
        <taxon>Dendrobium</taxon>
    </lineage>
</organism>
<evidence type="ECO:0000256" key="1">
    <source>
        <dbReference type="SAM" id="MobiDB-lite"/>
    </source>
</evidence>
<reference evidence="3 4" key="1">
    <citation type="journal article" date="2024" name="Plant Biotechnol. J.">
        <title>Dendrobium thyrsiflorum genome and its molecular insights into genes involved in important horticultural traits.</title>
        <authorList>
            <person name="Chen B."/>
            <person name="Wang J.Y."/>
            <person name="Zheng P.J."/>
            <person name="Li K.L."/>
            <person name="Liang Y.M."/>
            <person name="Chen X.F."/>
            <person name="Zhang C."/>
            <person name="Zhao X."/>
            <person name="He X."/>
            <person name="Zhang G.Q."/>
            <person name="Liu Z.J."/>
            <person name="Xu Q."/>
        </authorList>
    </citation>
    <scope>NUCLEOTIDE SEQUENCE [LARGE SCALE GENOMIC DNA]</scope>
    <source>
        <strain evidence="3">GZMU011</strain>
    </source>
</reference>
<dbReference type="Pfam" id="PF03765">
    <property type="entry name" value="CRAL_TRIO_N"/>
    <property type="match status" value="1"/>
</dbReference>
<dbReference type="InterPro" id="IPR001251">
    <property type="entry name" value="CRAL-TRIO_dom"/>
</dbReference>
<dbReference type="InterPro" id="IPR052578">
    <property type="entry name" value="PI_Transfer_CRAL-TRIO"/>
</dbReference>
<dbReference type="CDD" id="cd00170">
    <property type="entry name" value="SEC14"/>
    <property type="match status" value="1"/>
</dbReference>
<proteinExistence type="predicted"/>
<dbReference type="Pfam" id="PF00650">
    <property type="entry name" value="CRAL_TRIO"/>
    <property type="match status" value="1"/>
</dbReference>
<name>A0ABD0UPW9_DENTH</name>
<dbReference type="InterPro" id="IPR011074">
    <property type="entry name" value="CRAL/TRIO_N_dom"/>
</dbReference>
<dbReference type="EMBL" id="JANQDX010000014">
    <property type="protein sequence ID" value="KAL0912472.1"/>
    <property type="molecule type" value="Genomic_DNA"/>
</dbReference>